<keyword evidence="2" id="KW-1185">Reference proteome</keyword>
<gene>
    <name evidence="1" type="ORF">FSP39_013140</name>
</gene>
<sequence>MSSGSVYDDCKCSPGELMNLTLPSYCYSPTGSDCDWYEDCLEKQYSCENTEAADAIKFSKIFCDLYTDHFDKFSSIGESWVDHARRCMQVQLAPILHPANQQTCQSLKEMALKSYFPSCYLKPSENNSISFCNLPMKDRWTVFWTVKGAMVDGKSTSIKWLFAIIAYCNTSHDQNHLRKFAFTFERHHLSRRKRTPAQFNWTTQHETEIGNTLANSRMWKEKGVVWYAVAVQSQKNNDTNYEIGMVIAEQKMLI</sequence>
<dbReference type="Proteomes" id="UP001186944">
    <property type="component" value="Unassembled WGS sequence"/>
</dbReference>
<organism evidence="1 2">
    <name type="scientific">Pinctada imbricata</name>
    <name type="common">Atlantic pearl-oyster</name>
    <name type="synonym">Pinctada martensii</name>
    <dbReference type="NCBI Taxonomy" id="66713"/>
    <lineage>
        <taxon>Eukaryota</taxon>
        <taxon>Metazoa</taxon>
        <taxon>Spiralia</taxon>
        <taxon>Lophotrochozoa</taxon>
        <taxon>Mollusca</taxon>
        <taxon>Bivalvia</taxon>
        <taxon>Autobranchia</taxon>
        <taxon>Pteriomorphia</taxon>
        <taxon>Pterioida</taxon>
        <taxon>Pterioidea</taxon>
        <taxon>Pteriidae</taxon>
        <taxon>Pinctada</taxon>
    </lineage>
</organism>
<dbReference type="EMBL" id="VSWD01000008">
    <property type="protein sequence ID" value="KAK3095318.1"/>
    <property type="molecule type" value="Genomic_DNA"/>
</dbReference>
<proteinExistence type="predicted"/>
<name>A0AA88Y0C6_PINIB</name>
<protein>
    <submittedName>
        <fullName evidence="1">Uncharacterized protein</fullName>
    </submittedName>
</protein>
<dbReference type="AlphaFoldDB" id="A0AA88Y0C6"/>
<comment type="caution">
    <text evidence="1">The sequence shown here is derived from an EMBL/GenBank/DDBJ whole genome shotgun (WGS) entry which is preliminary data.</text>
</comment>
<accession>A0AA88Y0C6</accession>
<evidence type="ECO:0000313" key="2">
    <source>
        <dbReference type="Proteomes" id="UP001186944"/>
    </source>
</evidence>
<evidence type="ECO:0000313" key="1">
    <source>
        <dbReference type="EMBL" id="KAK3095318.1"/>
    </source>
</evidence>
<reference evidence="1" key="1">
    <citation type="submission" date="2019-08" db="EMBL/GenBank/DDBJ databases">
        <title>The improved chromosome-level genome for the pearl oyster Pinctada fucata martensii using PacBio sequencing and Hi-C.</title>
        <authorList>
            <person name="Zheng Z."/>
        </authorList>
    </citation>
    <scope>NUCLEOTIDE SEQUENCE</scope>
    <source>
        <strain evidence="1">ZZ-2019</strain>
        <tissue evidence="1">Adductor muscle</tissue>
    </source>
</reference>